<evidence type="ECO:0000313" key="2">
    <source>
        <dbReference type="EMBL" id="GAB51000.1"/>
    </source>
</evidence>
<keyword evidence="3" id="KW-1185">Reference proteome</keyword>
<dbReference type="Pfam" id="PF09994">
    <property type="entry name" value="T6SS_Tle1-like_cat"/>
    <property type="match status" value="1"/>
</dbReference>
<dbReference type="InterPro" id="IPR018712">
    <property type="entry name" value="Tle1-like_cat"/>
</dbReference>
<proteinExistence type="predicted"/>
<organism evidence="2 3">
    <name type="scientific">Atlantibacter hermannii NBRC 105704</name>
    <dbReference type="NCBI Taxonomy" id="1115512"/>
    <lineage>
        <taxon>Bacteria</taxon>
        <taxon>Pseudomonadati</taxon>
        <taxon>Pseudomonadota</taxon>
        <taxon>Gammaproteobacteria</taxon>
        <taxon>Enterobacterales</taxon>
        <taxon>Enterobacteriaceae</taxon>
        <taxon>Atlantibacter</taxon>
    </lineage>
</organism>
<comment type="caution">
    <text evidence="2">The sequence shown here is derived from an EMBL/GenBank/DDBJ whole genome shotgun (WGS) entry which is preliminary data.</text>
</comment>
<dbReference type="PANTHER" id="PTHR33840">
    <property type="match status" value="1"/>
</dbReference>
<feature type="domain" description="T6SS Phospholipase effector Tle1-like catalytic" evidence="1">
    <location>
        <begin position="3"/>
        <end position="300"/>
    </location>
</feature>
<dbReference type="GeneID" id="92826830"/>
<evidence type="ECO:0000313" key="3">
    <source>
        <dbReference type="Proteomes" id="UP000010297"/>
    </source>
</evidence>
<evidence type="ECO:0000259" key="1">
    <source>
        <dbReference type="Pfam" id="PF09994"/>
    </source>
</evidence>
<accession>H5UZ42</accession>
<dbReference type="Proteomes" id="UP000010297">
    <property type="component" value="Unassembled WGS sequence"/>
</dbReference>
<dbReference type="EMBL" id="BAFF01000002">
    <property type="protein sequence ID" value="GAB51000.1"/>
    <property type="molecule type" value="Genomic_DNA"/>
</dbReference>
<dbReference type="eggNOG" id="COG3673">
    <property type="taxonomic scope" value="Bacteria"/>
</dbReference>
<dbReference type="PANTHER" id="PTHR33840:SF1">
    <property type="entry name" value="TLE1 PHOSPHOLIPASE DOMAIN-CONTAINING PROTEIN"/>
    <property type="match status" value="1"/>
</dbReference>
<sequence length="402" mass="44562">MSKNIVFCADGVWGGPGHDIQHSPVRAGNVYQLFMALRGEVDQNSLLLANEQEKTWRGTDGEVLQVAKYIHGVGDPNNAFANGLEGAFGARFIVPVVRGFTFISRHYQPGDRIWLIGFSRGAYTVRALADLILDRGLLNNASLRFSGDNQRDAWQRAAAVWTQYRAHAPHLDGELLEQVLYDLPGYFLHRPKPEDTIANVPVEAVAVFDTVGKKGIPAYYHDKRADVFRFASSTLGARVKYGLHAVAIDEERVELGPVLWEPRDRLLQVLFAGIHEDIGGGFDRESDESALANTALRWMRDVLSDLGLSIDMYPIAGSGLGPLHCSWFPPTFWQNTATRRFPMPGHSSLMIHQSVIDRINGGSALPFQSPLDGSWKRGEYHPAALRKHMTAGSIATTWSVAY</sequence>
<dbReference type="AlphaFoldDB" id="H5UZ42"/>
<dbReference type="RefSeq" id="WP_002433996.1">
    <property type="nucleotide sequence ID" value="NZ_BAFF01000002.1"/>
</dbReference>
<name>H5UZ42_ATLHE</name>
<gene>
    <name evidence="2" type="ORF">EH105704_02_00290</name>
</gene>
<reference evidence="2 3" key="1">
    <citation type="submission" date="2012-02" db="EMBL/GenBank/DDBJ databases">
        <title>Whole genome shotgun sequence of Escherichia hermannii NBRC 105704.</title>
        <authorList>
            <person name="Yoshida I."/>
            <person name="Hosoyama A."/>
            <person name="Tsuchikane K."/>
            <person name="Katsumata H."/>
            <person name="Yamazaki S."/>
            <person name="Fujita N."/>
        </authorList>
    </citation>
    <scope>NUCLEOTIDE SEQUENCE [LARGE SCALE GENOMIC DNA]</scope>
    <source>
        <strain evidence="2 3">NBRC 105704</strain>
    </source>
</reference>
<protein>
    <recommendedName>
        <fullName evidence="1">T6SS Phospholipase effector Tle1-like catalytic domain-containing protein</fullName>
    </recommendedName>
</protein>